<evidence type="ECO:0000313" key="3">
    <source>
        <dbReference type="Proteomes" id="UP000249248"/>
    </source>
</evidence>
<keyword evidence="1" id="KW-0732">Signal</keyword>
<evidence type="ECO:0000256" key="1">
    <source>
        <dbReference type="SAM" id="SignalP"/>
    </source>
</evidence>
<reference evidence="2 3" key="1">
    <citation type="submission" date="2018-06" db="EMBL/GenBank/DDBJ databases">
        <title>The draft genome sequence of Crocinitomix sp. SM1701.</title>
        <authorList>
            <person name="Zhang X."/>
        </authorList>
    </citation>
    <scope>NUCLEOTIDE SEQUENCE [LARGE SCALE GENOMIC DNA]</scope>
    <source>
        <strain evidence="2 3">SM1701</strain>
    </source>
</reference>
<name>A0A2W1ND47_9FLAO</name>
<comment type="caution">
    <text evidence="2">The sequence shown here is derived from an EMBL/GenBank/DDBJ whole genome shotgun (WGS) entry which is preliminary data.</text>
</comment>
<evidence type="ECO:0000313" key="2">
    <source>
        <dbReference type="EMBL" id="PZE15996.1"/>
    </source>
</evidence>
<dbReference type="Proteomes" id="UP000249248">
    <property type="component" value="Unassembled WGS sequence"/>
</dbReference>
<dbReference type="AlphaFoldDB" id="A0A2W1ND47"/>
<dbReference type="PROSITE" id="PS51257">
    <property type="entry name" value="PROKAR_LIPOPROTEIN"/>
    <property type="match status" value="1"/>
</dbReference>
<proteinExistence type="predicted"/>
<gene>
    <name evidence="2" type="ORF">DNU06_15220</name>
</gene>
<protein>
    <submittedName>
        <fullName evidence="2">Uncharacterized protein</fullName>
    </submittedName>
</protein>
<accession>A0A2W1ND47</accession>
<sequence>MYKQSFKMPFKTIILVCFSFLLYACGTPNGKMKQFGNLEIYYTKEIDVSYVDALGSYFQTHQLIAADKTQSVKLTSNSEEFVLKMILNPEYDSIPAKMWKDIVFLERAIDTTVFKNLNFALEITDAYFNPLITK</sequence>
<keyword evidence="3" id="KW-1185">Reference proteome</keyword>
<organism evidence="2 3">
    <name type="scientific">Putridiphycobacter roseus</name>
    <dbReference type="NCBI Taxonomy" id="2219161"/>
    <lineage>
        <taxon>Bacteria</taxon>
        <taxon>Pseudomonadati</taxon>
        <taxon>Bacteroidota</taxon>
        <taxon>Flavobacteriia</taxon>
        <taxon>Flavobacteriales</taxon>
        <taxon>Crocinitomicaceae</taxon>
        <taxon>Putridiphycobacter</taxon>
    </lineage>
</organism>
<feature type="signal peptide" evidence="1">
    <location>
        <begin position="1"/>
        <end position="24"/>
    </location>
</feature>
<dbReference type="EMBL" id="QKSB01000013">
    <property type="protein sequence ID" value="PZE15996.1"/>
    <property type="molecule type" value="Genomic_DNA"/>
</dbReference>
<feature type="chain" id="PRO_5015839014" evidence="1">
    <location>
        <begin position="25"/>
        <end position="134"/>
    </location>
</feature>